<dbReference type="AlphaFoldDB" id="A0AAQ4D8H9"/>
<evidence type="ECO:0000313" key="2">
    <source>
        <dbReference type="EMBL" id="KAK8758769.1"/>
    </source>
</evidence>
<sequence>MICLWAVMADRGAGRVEGNATSVSTVEINSSAESTTEIDRMTEADTPGTEPDPDMTLEDPETTETGEDTAASSEADGDVQPDSSTVTPGRRAAPDVAQRQSAHRVSVGDPTEPAEISGGA</sequence>
<proteinExistence type="predicted"/>
<accession>A0AAQ4D8H9</accession>
<feature type="compositionally biased region" description="Acidic residues" evidence="1">
    <location>
        <begin position="51"/>
        <end position="67"/>
    </location>
</feature>
<evidence type="ECO:0000313" key="3">
    <source>
        <dbReference type="Proteomes" id="UP001321473"/>
    </source>
</evidence>
<feature type="region of interest" description="Disordered" evidence="1">
    <location>
        <begin position="9"/>
        <end position="120"/>
    </location>
</feature>
<dbReference type="EMBL" id="JARKHS020033719">
    <property type="protein sequence ID" value="KAK8758769.1"/>
    <property type="molecule type" value="Genomic_DNA"/>
</dbReference>
<dbReference type="Proteomes" id="UP001321473">
    <property type="component" value="Unassembled WGS sequence"/>
</dbReference>
<evidence type="ECO:0000256" key="1">
    <source>
        <dbReference type="SAM" id="MobiDB-lite"/>
    </source>
</evidence>
<comment type="caution">
    <text evidence="2">The sequence shown here is derived from an EMBL/GenBank/DDBJ whole genome shotgun (WGS) entry which is preliminary data.</text>
</comment>
<protein>
    <submittedName>
        <fullName evidence="2">Uncharacterized protein</fullName>
    </submittedName>
</protein>
<gene>
    <name evidence="2" type="ORF">V5799_003601</name>
</gene>
<feature type="compositionally biased region" description="Polar residues" evidence="1">
    <location>
        <begin position="19"/>
        <end position="35"/>
    </location>
</feature>
<name>A0AAQ4D8H9_AMBAM</name>
<reference evidence="2 3" key="1">
    <citation type="journal article" date="2023" name="Arcadia Sci">
        <title>De novo assembly of a long-read Amblyomma americanum tick genome.</title>
        <authorList>
            <person name="Chou S."/>
            <person name="Poskanzer K.E."/>
            <person name="Rollins M."/>
            <person name="Thuy-Boun P.S."/>
        </authorList>
    </citation>
    <scope>NUCLEOTIDE SEQUENCE [LARGE SCALE GENOMIC DNA]</scope>
    <source>
        <strain evidence="2">F_SG_1</strain>
        <tissue evidence="2">Salivary glands</tissue>
    </source>
</reference>
<organism evidence="2 3">
    <name type="scientific">Amblyomma americanum</name>
    <name type="common">Lone star tick</name>
    <dbReference type="NCBI Taxonomy" id="6943"/>
    <lineage>
        <taxon>Eukaryota</taxon>
        <taxon>Metazoa</taxon>
        <taxon>Ecdysozoa</taxon>
        <taxon>Arthropoda</taxon>
        <taxon>Chelicerata</taxon>
        <taxon>Arachnida</taxon>
        <taxon>Acari</taxon>
        <taxon>Parasitiformes</taxon>
        <taxon>Ixodida</taxon>
        <taxon>Ixodoidea</taxon>
        <taxon>Ixodidae</taxon>
        <taxon>Amblyomminae</taxon>
        <taxon>Amblyomma</taxon>
    </lineage>
</organism>
<keyword evidence="3" id="KW-1185">Reference proteome</keyword>